<feature type="transmembrane region" description="Helical" evidence="7">
    <location>
        <begin position="20"/>
        <end position="41"/>
    </location>
</feature>
<dbReference type="GO" id="GO:0055085">
    <property type="term" value="P:transmembrane transport"/>
    <property type="evidence" value="ECO:0007669"/>
    <property type="project" value="InterPro"/>
</dbReference>
<feature type="domain" description="ABC transmembrane type-1" evidence="8">
    <location>
        <begin position="79"/>
        <end position="267"/>
    </location>
</feature>
<dbReference type="InterPro" id="IPR035906">
    <property type="entry name" value="MetI-like_sf"/>
</dbReference>
<evidence type="ECO:0000256" key="1">
    <source>
        <dbReference type="ARBA" id="ARBA00004651"/>
    </source>
</evidence>
<comment type="subcellular location">
    <subcellularLocation>
        <location evidence="1 7">Cell membrane</location>
        <topology evidence="1 7">Multi-pass membrane protein</topology>
    </subcellularLocation>
</comment>
<dbReference type="PANTHER" id="PTHR43386">
    <property type="entry name" value="OLIGOPEPTIDE TRANSPORT SYSTEM PERMEASE PROTEIN APPC"/>
    <property type="match status" value="1"/>
</dbReference>
<dbReference type="AlphaFoldDB" id="A0A2I1K4J5"/>
<gene>
    <name evidence="9" type="ORF">CYJ57_01000</name>
</gene>
<keyword evidence="2 7" id="KW-0813">Transport</keyword>
<comment type="similarity">
    <text evidence="7">Belongs to the binding-protein-dependent transport system permease family.</text>
</comment>
<proteinExistence type="inferred from homology"/>
<evidence type="ECO:0000313" key="10">
    <source>
        <dbReference type="Proteomes" id="UP000234384"/>
    </source>
</evidence>
<dbReference type="InterPro" id="IPR050366">
    <property type="entry name" value="BP-dependent_transpt_permease"/>
</dbReference>
<dbReference type="EMBL" id="PKHE01000002">
    <property type="protein sequence ID" value="PKY90472.1"/>
    <property type="molecule type" value="Genomic_DNA"/>
</dbReference>
<dbReference type="GO" id="GO:0005886">
    <property type="term" value="C:plasma membrane"/>
    <property type="evidence" value="ECO:0007669"/>
    <property type="project" value="UniProtKB-SubCell"/>
</dbReference>
<evidence type="ECO:0000256" key="7">
    <source>
        <dbReference type="RuleBase" id="RU363032"/>
    </source>
</evidence>
<keyword evidence="5 7" id="KW-1133">Transmembrane helix</keyword>
<dbReference type="OrthoDB" id="9797472at2"/>
<name>A0A2I1K4J5_9LACT</name>
<evidence type="ECO:0000256" key="4">
    <source>
        <dbReference type="ARBA" id="ARBA00022692"/>
    </source>
</evidence>
<dbReference type="PANTHER" id="PTHR43386:SF1">
    <property type="entry name" value="D,D-DIPEPTIDE TRANSPORT SYSTEM PERMEASE PROTEIN DDPC-RELATED"/>
    <property type="match status" value="1"/>
</dbReference>
<dbReference type="SUPFAM" id="SSF161098">
    <property type="entry name" value="MetI-like"/>
    <property type="match status" value="1"/>
</dbReference>
<evidence type="ECO:0000313" key="9">
    <source>
        <dbReference type="EMBL" id="PKY90472.1"/>
    </source>
</evidence>
<feature type="transmembrane region" description="Helical" evidence="7">
    <location>
        <begin position="142"/>
        <end position="161"/>
    </location>
</feature>
<feature type="transmembrane region" description="Helical" evidence="7">
    <location>
        <begin position="245"/>
        <end position="267"/>
    </location>
</feature>
<dbReference type="InterPro" id="IPR025966">
    <property type="entry name" value="OppC_N"/>
</dbReference>
<keyword evidence="6 7" id="KW-0472">Membrane</keyword>
<accession>A0A2I1K4J5</accession>
<organism evidence="9 10">
    <name type="scientific">Falseniella ignava</name>
    <dbReference type="NCBI Taxonomy" id="137730"/>
    <lineage>
        <taxon>Bacteria</taxon>
        <taxon>Bacillati</taxon>
        <taxon>Bacillota</taxon>
        <taxon>Bacilli</taxon>
        <taxon>Lactobacillales</taxon>
        <taxon>Aerococcaceae</taxon>
        <taxon>Falseniella</taxon>
    </lineage>
</organism>
<evidence type="ECO:0000256" key="2">
    <source>
        <dbReference type="ARBA" id="ARBA00022448"/>
    </source>
</evidence>
<dbReference type="InterPro" id="IPR000515">
    <property type="entry name" value="MetI-like"/>
</dbReference>
<reference evidence="9 10" key="1">
    <citation type="submission" date="2017-12" db="EMBL/GenBank/DDBJ databases">
        <title>Phylogenetic diversity of female urinary microbiome.</title>
        <authorList>
            <person name="Thomas-White K."/>
            <person name="Wolfe A.J."/>
        </authorList>
    </citation>
    <scope>NUCLEOTIDE SEQUENCE [LARGE SCALE GENOMIC DNA]</scope>
    <source>
        <strain evidence="9 10">UMB0898</strain>
    </source>
</reference>
<feature type="transmembrane region" description="Helical" evidence="7">
    <location>
        <begin position="114"/>
        <end position="136"/>
    </location>
</feature>
<evidence type="ECO:0000256" key="6">
    <source>
        <dbReference type="ARBA" id="ARBA00023136"/>
    </source>
</evidence>
<dbReference type="PROSITE" id="PS50928">
    <property type="entry name" value="ABC_TM1"/>
    <property type="match status" value="1"/>
</dbReference>
<dbReference type="RefSeq" id="WP_101953712.1">
    <property type="nucleotide sequence ID" value="NZ_PKHE01000002.1"/>
</dbReference>
<sequence>MIQLKKWTRIKQQINQSTELKVGLFFLLILVLIAIFADVIATHDPTFLNDDLLAPPSRTYLFGTDALGRDLFSMVILGTRTSLSIGLIAALISNLLGIIIGAIAGYYGGWFDRLIAEVINVFMMVPTFFLIIIVVALYGSSILNIILVIALTSWTGAARMMRSQVIALKERTFIKSLITLGESDWRIITRHIVPNGIYPIITSAASSVSGAILYESALSFLGLGDPLQPSWGRIVYNGKSYLTRAWWVALFGGLFLVITVYAFHLIAEGFNQISNPLRQEEL</sequence>
<dbReference type="Pfam" id="PF12911">
    <property type="entry name" value="OppC_N"/>
    <property type="match status" value="1"/>
</dbReference>
<protein>
    <submittedName>
        <fullName evidence="9">ABC transporter permease</fullName>
    </submittedName>
</protein>
<evidence type="ECO:0000256" key="3">
    <source>
        <dbReference type="ARBA" id="ARBA00022475"/>
    </source>
</evidence>
<evidence type="ECO:0000256" key="5">
    <source>
        <dbReference type="ARBA" id="ARBA00022989"/>
    </source>
</evidence>
<dbReference type="Pfam" id="PF00528">
    <property type="entry name" value="BPD_transp_1"/>
    <property type="match status" value="1"/>
</dbReference>
<dbReference type="Gene3D" id="1.10.3720.10">
    <property type="entry name" value="MetI-like"/>
    <property type="match status" value="1"/>
</dbReference>
<keyword evidence="4 7" id="KW-0812">Transmembrane</keyword>
<dbReference type="CDD" id="cd06261">
    <property type="entry name" value="TM_PBP2"/>
    <property type="match status" value="1"/>
</dbReference>
<comment type="caution">
    <text evidence="9">The sequence shown here is derived from an EMBL/GenBank/DDBJ whole genome shotgun (WGS) entry which is preliminary data.</text>
</comment>
<dbReference type="Proteomes" id="UP000234384">
    <property type="component" value="Unassembled WGS sequence"/>
</dbReference>
<feature type="transmembrane region" description="Helical" evidence="7">
    <location>
        <begin position="83"/>
        <end position="107"/>
    </location>
</feature>
<evidence type="ECO:0000259" key="8">
    <source>
        <dbReference type="PROSITE" id="PS50928"/>
    </source>
</evidence>
<keyword evidence="3" id="KW-1003">Cell membrane</keyword>